<name>A0A7C8FR22_9MICO</name>
<organism evidence="10 11">
    <name type="scientific">Pseudoclavibacter caeni</name>
    <dbReference type="NCBI Taxonomy" id="908846"/>
    <lineage>
        <taxon>Bacteria</taxon>
        <taxon>Bacillati</taxon>
        <taxon>Actinomycetota</taxon>
        <taxon>Actinomycetes</taxon>
        <taxon>Micrococcales</taxon>
        <taxon>Microbacteriaceae</taxon>
        <taxon>Pseudoclavibacter</taxon>
    </lineage>
</organism>
<feature type="active site" description="Proton donor/acceptor" evidence="6">
    <location>
        <position position="466"/>
    </location>
</feature>
<keyword evidence="3 6" id="KW-0133">Cell shape</keyword>
<evidence type="ECO:0000256" key="1">
    <source>
        <dbReference type="ARBA" id="ARBA00004752"/>
    </source>
</evidence>
<reference evidence="10 11" key="1">
    <citation type="submission" date="2019-09" db="EMBL/GenBank/DDBJ databases">
        <title>Phylogeny of genus Pseudoclavibacter and closely related genus.</title>
        <authorList>
            <person name="Li Y."/>
        </authorList>
    </citation>
    <scope>NUCLEOTIDE SEQUENCE [LARGE SCALE GENOMIC DNA]</scope>
    <source>
        <strain evidence="10 11">JCM 16921</strain>
    </source>
</reference>
<dbReference type="GO" id="GO:0008360">
    <property type="term" value="P:regulation of cell shape"/>
    <property type="evidence" value="ECO:0007669"/>
    <property type="project" value="UniProtKB-UniRule"/>
</dbReference>
<dbReference type="PANTHER" id="PTHR30582:SF2">
    <property type="entry name" value="L,D-TRANSPEPTIDASE YCIB-RELATED"/>
    <property type="match status" value="1"/>
</dbReference>
<keyword evidence="8" id="KW-0812">Transmembrane</keyword>
<dbReference type="GO" id="GO:0071972">
    <property type="term" value="F:peptidoglycan L,D-transpeptidase activity"/>
    <property type="evidence" value="ECO:0007669"/>
    <property type="project" value="TreeGrafter"/>
</dbReference>
<feature type="domain" description="L,D-TPase catalytic" evidence="9">
    <location>
        <begin position="381"/>
        <end position="507"/>
    </location>
</feature>
<comment type="caution">
    <text evidence="10">The sequence shown here is derived from an EMBL/GenBank/DDBJ whole genome shotgun (WGS) entry which is preliminary data.</text>
</comment>
<comment type="pathway">
    <text evidence="1 6">Cell wall biogenesis; peptidoglycan biosynthesis.</text>
</comment>
<proteinExistence type="predicted"/>
<evidence type="ECO:0000256" key="6">
    <source>
        <dbReference type="PROSITE-ProRule" id="PRU01373"/>
    </source>
</evidence>
<evidence type="ECO:0000259" key="9">
    <source>
        <dbReference type="PROSITE" id="PS52029"/>
    </source>
</evidence>
<keyword evidence="8" id="KW-1133">Transmembrane helix</keyword>
<dbReference type="UniPathway" id="UPA00219"/>
<evidence type="ECO:0000256" key="5">
    <source>
        <dbReference type="ARBA" id="ARBA00023316"/>
    </source>
</evidence>
<keyword evidence="4 6" id="KW-0573">Peptidoglycan synthesis</keyword>
<dbReference type="GO" id="GO:0071555">
    <property type="term" value="P:cell wall organization"/>
    <property type="evidence" value="ECO:0007669"/>
    <property type="project" value="UniProtKB-UniRule"/>
</dbReference>
<dbReference type="Proteomes" id="UP000481339">
    <property type="component" value="Unassembled WGS sequence"/>
</dbReference>
<evidence type="ECO:0000256" key="3">
    <source>
        <dbReference type="ARBA" id="ARBA00022960"/>
    </source>
</evidence>
<dbReference type="GO" id="GO:0018104">
    <property type="term" value="P:peptidoglycan-protein cross-linking"/>
    <property type="evidence" value="ECO:0007669"/>
    <property type="project" value="TreeGrafter"/>
</dbReference>
<dbReference type="CDD" id="cd16913">
    <property type="entry name" value="YkuD_like"/>
    <property type="match status" value="1"/>
</dbReference>
<keyword evidence="5 6" id="KW-0961">Cell wall biogenesis/degradation</keyword>
<dbReference type="PANTHER" id="PTHR30582">
    <property type="entry name" value="L,D-TRANSPEPTIDASE"/>
    <property type="match status" value="1"/>
</dbReference>
<evidence type="ECO:0000313" key="11">
    <source>
        <dbReference type="Proteomes" id="UP000481339"/>
    </source>
</evidence>
<dbReference type="Pfam" id="PF03734">
    <property type="entry name" value="YkuD"/>
    <property type="match status" value="1"/>
</dbReference>
<dbReference type="GO" id="GO:0016740">
    <property type="term" value="F:transferase activity"/>
    <property type="evidence" value="ECO:0007669"/>
    <property type="project" value="UniProtKB-KW"/>
</dbReference>
<evidence type="ECO:0000256" key="4">
    <source>
        <dbReference type="ARBA" id="ARBA00022984"/>
    </source>
</evidence>
<dbReference type="InterPro" id="IPR005490">
    <property type="entry name" value="LD_TPept_cat_dom"/>
</dbReference>
<dbReference type="InterPro" id="IPR050979">
    <property type="entry name" value="LD-transpeptidase"/>
</dbReference>
<feature type="active site" description="Nucleophile" evidence="6">
    <location>
        <position position="483"/>
    </location>
</feature>
<evidence type="ECO:0000256" key="7">
    <source>
        <dbReference type="SAM" id="MobiDB-lite"/>
    </source>
</evidence>
<dbReference type="RefSeq" id="WP_158036029.1">
    <property type="nucleotide sequence ID" value="NZ_BAAAZV010000017.1"/>
</dbReference>
<dbReference type="AlphaFoldDB" id="A0A7C8FR22"/>
<dbReference type="EMBL" id="WBKA01000003">
    <property type="protein sequence ID" value="KAB1632251.1"/>
    <property type="molecule type" value="Genomic_DNA"/>
</dbReference>
<dbReference type="GO" id="GO:0005576">
    <property type="term" value="C:extracellular region"/>
    <property type="evidence" value="ECO:0007669"/>
    <property type="project" value="TreeGrafter"/>
</dbReference>
<keyword evidence="8" id="KW-0472">Membrane</keyword>
<dbReference type="PROSITE" id="PS52029">
    <property type="entry name" value="LD_TPASE"/>
    <property type="match status" value="1"/>
</dbReference>
<evidence type="ECO:0000256" key="2">
    <source>
        <dbReference type="ARBA" id="ARBA00022679"/>
    </source>
</evidence>
<keyword evidence="2" id="KW-0808">Transferase</keyword>
<gene>
    <name evidence="10" type="ORF">F8O02_04320</name>
</gene>
<dbReference type="Gene3D" id="2.40.440.10">
    <property type="entry name" value="L,D-transpeptidase catalytic domain-like"/>
    <property type="match status" value="1"/>
</dbReference>
<protein>
    <submittedName>
        <fullName evidence="10">L,D-transpeptidase family protein</fullName>
    </submittedName>
</protein>
<accession>A0A7C8FR22</accession>
<dbReference type="OrthoDB" id="3176960at2"/>
<sequence length="508" mass="52291">MGDETTPGGVTATATAEPAAATEAMPTAVLDAGGQQPPAGGDGATGLVDAGARRGRHRVLPWVLGGIGVVVLGAIGFGAWWSSDHVAPGISYAGVDLGGKTTAEATDAVQTAFDDFSLPMELDGQQQPVTASDLGLQLDAASTVQAVMADQPAWRFWTWGSASQASAAVSGDDVREQRYFSSAWPDAFTMTEPSLAYDAKAGTFSVVPGVAGTGADAGAARTAFAEAFTAGDDSTVALPTTTVEPTITDDAAAQAAIGAQALVHRISFTIGDTTLATADAATVGGWVTVSQQDGTLSATYDPDRVRAYLTGTVAGRLDATPTTQVVLASDPTAIVTKGSTGKTLGDVSELVDQVVASAGGDTTSFALPVTEVPFETQTVDRRIDVALAARTASLIENGQVVATFPMSPGKETNSGGRQSASTSTKVGEYKVWYKTALQDMGCSARFDYCTPNVPWDTYFNGDQALHGTYWHNMFGKADMSHGCVNLSVANAKTVYDFAPIGTPVSVHY</sequence>
<evidence type="ECO:0000256" key="8">
    <source>
        <dbReference type="SAM" id="Phobius"/>
    </source>
</evidence>
<feature type="transmembrane region" description="Helical" evidence="8">
    <location>
        <begin position="59"/>
        <end position="81"/>
    </location>
</feature>
<dbReference type="InterPro" id="IPR038063">
    <property type="entry name" value="Transpep_catalytic_dom"/>
</dbReference>
<dbReference type="SUPFAM" id="SSF141523">
    <property type="entry name" value="L,D-transpeptidase catalytic domain-like"/>
    <property type="match status" value="1"/>
</dbReference>
<keyword evidence="11" id="KW-1185">Reference proteome</keyword>
<evidence type="ECO:0000313" key="10">
    <source>
        <dbReference type="EMBL" id="KAB1632251.1"/>
    </source>
</evidence>
<feature type="region of interest" description="Disordered" evidence="7">
    <location>
        <begin position="1"/>
        <end position="21"/>
    </location>
</feature>